<organism evidence="1">
    <name type="scientific">marine sediment metagenome</name>
    <dbReference type="NCBI Taxonomy" id="412755"/>
    <lineage>
        <taxon>unclassified sequences</taxon>
        <taxon>metagenomes</taxon>
        <taxon>ecological metagenomes</taxon>
    </lineage>
</organism>
<name>A0A0F9SHA6_9ZZZZ</name>
<reference evidence="1" key="1">
    <citation type="journal article" date="2015" name="Nature">
        <title>Complex archaea that bridge the gap between prokaryotes and eukaryotes.</title>
        <authorList>
            <person name="Spang A."/>
            <person name="Saw J.H."/>
            <person name="Jorgensen S.L."/>
            <person name="Zaremba-Niedzwiedzka K."/>
            <person name="Martijn J."/>
            <person name="Lind A.E."/>
            <person name="van Eijk R."/>
            <person name="Schleper C."/>
            <person name="Guy L."/>
            <person name="Ettema T.J."/>
        </authorList>
    </citation>
    <scope>NUCLEOTIDE SEQUENCE</scope>
</reference>
<gene>
    <name evidence="1" type="ORF">LCGC14_0471610</name>
</gene>
<protein>
    <submittedName>
        <fullName evidence="1">Uncharacterized protein</fullName>
    </submittedName>
</protein>
<proteinExistence type="predicted"/>
<dbReference type="EMBL" id="LAZR01000501">
    <property type="protein sequence ID" value="KKN66439.1"/>
    <property type="molecule type" value="Genomic_DNA"/>
</dbReference>
<accession>A0A0F9SHA6</accession>
<evidence type="ECO:0000313" key="1">
    <source>
        <dbReference type="EMBL" id="KKN66439.1"/>
    </source>
</evidence>
<comment type="caution">
    <text evidence="1">The sequence shown here is derived from an EMBL/GenBank/DDBJ whole genome shotgun (WGS) entry which is preliminary data.</text>
</comment>
<dbReference type="AlphaFoldDB" id="A0A0F9SHA6"/>
<sequence length="86" mass="10306">MIGFSISDNFIHHFKTNPNNSKAFLMSNYRLSRMKQEGSMISFRNDYLFSDDLLPVQKHQAHEEILQIEKEFASIIYYQRCKERDL</sequence>